<protein>
    <submittedName>
        <fullName evidence="2">Aldo/keto reductase</fullName>
    </submittedName>
</protein>
<comment type="caution">
    <text evidence="2">The sequence shown here is derived from an EMBL/GenBank/DDBJ whole genome shotgun (WGS) entry which is preliminary data.</text>
</comment>
<evidence type="ECO:0000259" key="1">
    <source>
        <dbReference type="Pfam" id="PF00248"/>
    </source>
</evidence>
<accession>A0ABU3K639</accession>
<dbReference type="PANTHER" id="PTHR43312">
    <property type="entry name" value="D-THREO-ALDOSE 1-DEHYDROGENASE"/>
    <property type="match status" value="1"/>
</dbReference>
<proteinExistence type="predicted"/>
<dbReference type="InterPro" id="IPR023210">
    <property type="entry name" value="NADP_OxRdtase_dom"/>
</dbReference>
<dbReference type="InterPro" id="IPR053135">
    <property type="entry name" value="AKR2_Oxidoreductase"/>
</dbReference>
<dbReference type="SUPFAM" id="SSF51430">
    <property type="entry name" value="NAD(P)-linked oxidoreductase"/>
    <property type="match status" value="1"/>
</dbReference>
<organism evidence="2 3">
    <name type="scientific">Candidatus Nitronereus thalassa</name>
    <dbReference type="NCBI Taxonomy" id="3020898"/>
    <lineage>
        <taxon>Bacteria</taxon>
        <taxon>Pseudomonadati</taxon>
        <taxon>Nitrospirota</taxon>
        <taxon>Nitrospiria</taxon>
        <taxon>Nitrospirales</taxon>
        <taxon>Nitrospiraceae</taxon>
        <taxon>Candidatus Nitronereus</taxon>
    </lineage>
</organism>
<evidence type="ECO:0000313" key="3">
    <source>
        <dbReference type="Proteomes" id="UP001250932"/>
    </source>
</evidence>
<dbReference type="Proteomes" id="UP001250932">
    <property type="component" value="Unassembled WGS sequence"/>
</dbReference>
<name>A0ABU3K639_9BACT</name>
<dbReference type="PANTHER" id="PTHR43312:SF1">
    <property type="entry name" value="NADP-DEPENDENT OXIDOREDUCTASE DOMAIN-CONTAINING PROTEIN"/>
    <property type="match status" value="1"/>
</dbReference>
<sequence>MNVLNRKIEQKALGRTGIMVSEIALGTVELGLDYGIPMPGAYGRPETSDAVRLISQAAESGINLFDTAPNYGTSESLLGSVLNDRPDCVIATKVNIPVDANRNLRRGQEFEKSINESLDNSRRQLRRDTLDIVQIHNATVEVLESNEWQTIMARTTEQGKVRVWGASVYTEEEALSAIRLGLCSLIQVPYNLLDQKMAERVFPLAEQAGVAIMVRSVFLKGVLTEKAQWLPATLEPLKNSAEKICGYLEGSWRDVSRMALRFCVSTPGVTTALVGLRTQAELQETLDSIECGPLPTEEFYCAQSWGLSDEPLLNPSSWPE</sequence>
<gene>
    <name evidence="2" type="ORF">PPG34_05770</name>
</gene>
<dbReference type="RefSeq" id="WP_313832199.1">
    <property type="nucleotide sequence ID" value="NZ_JAQOUE010000001.1"/>
</dbReference>
<dbReference type="Pfam" id="PF00248">
    <property type="entry name" value="Aldo_ket_red"/>
    <property type="match status" value="1"/>
</dbReference>
<reference evidence="2 3" key="1">
    <citation type="journal article" date="2023" name="ISME J.">
        <title>Cultivation and genomic characterization of novel and ubiquitous marine nitrite-oxidizing bacteria from the Nitrospirales.</title>
        <authorList>
            <person name="Mueller A.J."/>
            <person name="Daebeler A."/>
            <person name="Herbold C.W."/>
            <person name="Kirkegaard R.H."/>
            <person name="Daims H."/>
        </authorList>
    </citation>
    <scope>NUCLEOTIDE SEQUENCE [LARGE SCALE GENOMIC DNA]</scope>
    <source>
        <strain evidence="2 3">EB</strain>
    </source>
</reference>
<feature type="domain" description="NADP-dependent oxidoreductase" evidence="1">
    <location>
        <begin position="23"/>
        <end position="299"/>
    </location>
</feature>
<dbReference type="Gene3D" id="3.20.20.100">
    <property type="entry name" value="NADP-dependent oxidoreductase domain"/>
    <property type="match status" value="1"/>
</dbReference>
<dbReference type="EMBL" id="JAQOUE010000001">
    <property type="protein sequence ID" value="MDT7041851.1"/>
    <property type="molecule type" value="Genomic_DNA"/>
</dbReference>
<keyword evidence="3" id="KW-1185">Reference proteome</keyword>
<dbReference type="InterPro" id="IPR036812">
    <property type="entry name" value="NAD(P)_OxRdtase_dom_sf"/>
</dbReference>
<dbReference type="CDD" id="cd19097">
    <property type="entry name" value="AKR_unchar"/>
    <property type="match status" value="1"/>
</dbReference>
<evidence type="ECO:0000313" key="2">
    <source>
        <dbReference type="EMBL" id="MDT7041851.1"/>
    </source>
</evidence>